<evidence type="ECO:0000256" key="1">
    <source>
        <dbReference type="ARBA" id="ARBA00022801"/>
    </source>
</evidence>
<dbReference type="Pfam" id="PF00561">
    <property type="entry name" value="Abhydrolase_1"/>
    <property type="match status" value="1"/>
</dbReference>
<evidence type="ECO:0000259" key="3">
    <source>
        <dbReference type="Pfam" id="PF00561"/>
    </source>
</evidence>
<dbReference type="Gene3D" id="3.40.50.1820">
    <property type="entry name" value="alpha/beta hydrolase"/>
    <property type="match status" value="1"/>
</dbReference>
<feature type="chain" id="PRO_5045733239" evidence="2">
    <location>
        <begin position="25"/>
        <end position="316"/>
    </location>
</feature>
<reference evidence="5" key="1">
    <citation type="journal article" date="2019" name="Int. J. Syst. Evol. Microbiol.">
        <title>The Global Catalogue of Microorganisms (GCM) 10K type strain sequencing project: providing services to taxonomists for standard genome sequencing and annotation.</title>
        <authorList>
            <consortium name="The Broad Institute Genomics Platform"/>
            <consortium name="The Broad Institute Genome Sequencing Center for Infectious Disease"/>
            <person name="Wu L."/>
            <person name="Ma J."/>
        </authorList>
    </citation>
    <scope>NUCLEOTIDE SEQUENCE [LARGE SCALE GENOMIC DNA]</scope>
    <source>
        <strain evidence="5">CGMCC 1.12702</strain>
    </source>
</reference>
<evidence type="ECO:0000256" key="2">
    <source>
        <dbReference type="SAM" id="SignalP"/>
    </source>
</evidence>
<keyword evidence="2" id="KW-0732">Signal</keyword>
<keyword evidence="5" id="KW-1185">Reference proteome</keyword>
<dbReference type="InterPro" id="IPR050266">
    <property type="entry name" value="AB_hydrolase_sf"/>
</dbReference>
<dbReference type="PRINTS" id="PR00111">
    <property type="entry name" value="ABHYDROLASE"/>
</dbReference>
<organism evidence="4 5">
    <name type="scientific">Sphingomonas arantia</name>
    <dbReference type="NCBI Taxonomy" id="1460676"/>
    <lineage>
        <taxon>Bacteria</taxon>
        <taxon>Pseudomonadati</taxon>
        <taxon>Pseudomonadota</taxon>
        <taxon>Alphaproteobacteria</taxon>
        <taxon>Sphingomonadales</taxon>
        <taxon>Sphingomonadaceae</taxon>
        <taxon>Sphingomonas</taxon>
    </lineage>
</organism>
<name>A0ABW4TYC2_9SPHN</name>
<evidence type="ECO:0000313" key="4">
    <source>
        <dbReference type="EMBL" id="MFD1951478.1"/>
    </source>
</evidence>
<dbReference type="PANTHER" id="PTHR43798:SF31">
    <property type="entry name" value="AB HYDROLASE SUPERFAMILY PROTEIN YCLE"/>
    <property type="match status" value="1"/>
</dbReference>
<proteinExistence type="predicted"/>
<dbReference type="RefSeq" id="WP_380930188.1">
    <property type="nucleotide sequence ID" value="NZ_JBHUGS010000003.1"/>
</dbReference>
<dbReference type="EMBL" id="JBHUGS010000003">
    <property type="protein sequence ID" value="MFD1951478.1"/>
    <property type="molecule type" value="Genomic_DNA"/>
</dbReference>
<keyword evidence="1 4" id="KW-0378">Hydrolase</keyword>
<protein>
    <submittedName>
        <fullName evidence="4">Alpha/beta fold hydrolase</fullName>
    </submittedName>
</protein>
<dbReference type="Proteomes" id="UP001597400">
    <property type="component" value="Unassembled WGS sequence"/>
</dbReference>
<dbReference type="InterPro" id="IPR000073">
    <property type="entry name" value="AB_hydrolase_1"/>
</dbReference>
<feature type="domain" description="AB hydrolase-1" evidence="3">
    <location>
        <begin position="59"/>
        <end position="302"/>
    </location>
</feature>
<evidence type="ECO:0000313" key="5">
    <source>
        <dbReference type="Proteomes" id="UP001597400"/>
    </source>
</evidence>
<dbReference type="PROSITE" id="PS51257">
    <property type="entry name" value="PROKAR_LIPOPROTEIN"/>
    <property type="match status" value="1"/>
</dbReference>
<dbReference type="GO" id="GO:0016787">
    <property type="term" value="F:hydrolase activity"/>
    <property type="evidence" value="ECO:0007669"/>
    <property type="project" value="UniProtKB-KW"/>
</dbReference>
<dbReference type="SUPFAM" id="SSF53474">
    <property type="entry name" value="alpha/beta-Hydrolases"/>
    <property type="match status" value="1"/>
</dbReference>
<sequence length="316" mass="34528">MRIGKWFTVLSGFSLACVSPVARAAPPLLSAGAHYADLGAVKLHYVVRGAGPLLLVASPGWGPGSHYLQKGLQSLESTFTLVYIDMRGSGGSSRPADRANMSQSDMADDIEDLRKLLRINTIDLLGHSDGGTIAIEYAERHPAHVRRMILIEPAVQGDRERSMTEATLRLWANDPQYSAAVREVREQDWSTIPDDDAFARSVERMVPLYIGDPARDVAALSASLKGAKLSSYAAKAEGDAEAKAARDQVKDLPNIRARTLIINGTADWICPYPVAQRLNAAITGSQLSLYANKGHFPWIEAPARFFEEVTQFMRKP</sequence>
<comment type="caution">
    <text evidence="4">The sequence shown here is derived from an EMBL/GenBank/DDBJ whole genome shotgun (WGS) entry which is preliminary data.</text>
</comment>
<feature type="signal peptide" evidence="2">
    <location>
        <begin position="1"/>
        <end position="24"/>
    </location>
</feature>
<dbReference type="InterPro" id="IPR029058">
    <property type="entry name" value="AB_hydrolase_fold"/>
</dbReference>
<accession>A0ABW4TYC2</accession>
<dbReference type="PANTHER" id="PTHR43798">
    <property type="entry name" value="MONOACYLGLYCEROL LIPASE"/>
    <property type="match status" value="1"/>
</dbReference>
<gene>
    <name evidence="4" type="ORF">ACFSGX_11955</name>
</gene>